<reference evidence="3" key="1">
    <citation type="submission" date="2019-06" db="EMBL/GenBank/DDBJ databases">
        <title>Draft genome sequence of the griseofulvin-producing fungus Xylaria cubensis strain G536.</title>
        <authorList>
            <person name="Mead M.E."/>
            <person name="Raja H.A."/>
            <person name="Steenwyk J.L."/>
            <person name="Knowles S.L."/>
            <person name="Oberlies N.H."/>
            <person name="Rokas A."/>
        </authorList>
    </citation>
    <scope>NUCLEOTIDE SEQUENCE [LARGE SCALE GENOMIC DNA]</scope>
    <source>
        <strain evidence="3">G536</strain>
    </source>
</reference>
<dbReference type="EMBL" id="VFLP01000018">
    <property type="protein sequence ID" value="TRX94940.1"/>
    <property type="molecule type" value="Genomic_DNA"/>
</dbReference>
<organism evidence="2 3">
    <name type="scientific">Xylaria flabelliformis</name>
    <dbReference type="NCBI Taxonomy" id="2512241"/>
    <lineage>
        <taxon>Eukaryota</taxon>
        <taxon>Fungi</taxon>
        <taxon>Dikarya</taxon>
        <taxon>Ascomycota</taxon>
        <taxon>Pezizomycotina</taxon>
        <taxon>Sordariomycetes</taxon>
        <taxon>Xylariomycetidae</taxon>
        <taxon>Xylariales</taxon>
        <taxon>Xylariaceae</taxon>
        <taxon>Xylaria</taxon>
    </lineage>
</organism>
<feature type="region of interest" description="Disordered" evidence="1">
    <location>
        <begin position="1"/>
        <end position="28"/>
    </location>
</feature>
<gene>
    <name evidence="2" type="ORF">FHL15_004025</name>
</gene>
<evidence type="ECO:0000313" key="2">
    <source>
        <dbReference type="EMBL" id="TRX94940.1"/>
    </source>
</evidence>
<feature type="compositionally biased region" description="Basic and acidic residues" evidence="1">
    <location>
        <begin position="141"/>
        <end position="152"/>
    </location>
</feature>
<feature type="compositionally biased region" description="Basic and acidic residues" evidence="1">
    <location>
        <begin position="7"/>
        <end position="16"/>
    </location>
</feature>
<feature type="region of interest" description="Disordered" evidence="1">
    <location>
        <begin position="59"/>
        <end position="152"/>
    </location>
</feature>
<name>A0A553I411_9PEZI</name>
<evidence type="ECO:0000313" key="3">
    <source>
        <dbReference type="Proteomes" id="UP000319160"/>
    </source>
</evidence>
<accession>A0A553I411</accession>
<proteinExistence type="predicted"/>
<protein>
    <submittedName>
        <fullName evidence="2">Uncharacterized protein</fullName>
    </submittedName>
</protein>
<feature type="compositionally biased region" description="Basic residues" evidence="1">
    <location>
        <begin position="75"/>
        <end position="86"/>
    </location>
</feature>
<keyword evidence="3" id="KW-1185">Reference proteome</keyword>
<dbReference type="AlphaFoldDB" id="A0A553I411"/>
<evidence type="ECO:0000256" key="1">
    <source>
        <dbReference type="SAM" id="MobiDB-lite"/>
    </source>
</evidence>
<dbReference type="Proteomes" id="UP000319160">
    <property type="component" value="Unassembled WGS sequence"/>
</dbReference>
<sequence length="152" mass="16782">MPVEAEAEARGARQSEADTISTQGPPLRELFMEVDGRVDDEEDDAFDTVYTGDLQVEETSASIEAGSPIPTQQRRQLRSHTMRLGRRPSSFTYTHARGYSDTTGASTMGRSGADMTPRTRFTSINAPRSGYNEPTVGVETRGVDNEDRMFLD</sequence>
<feature type="compositionally biased region" description="Polar residues" evidence="1">
    <location>
        <begin position="100"/>
        <end position="109"/>
    </location>
</feature>
<comment type="caution">
    <text evidence="2">The sequence shown here is derived from an EMBL/GenBank/DDBJ whole genome shotgun (WGS) entry which is preliminary data.</text>
</comment>
<dbReference type="OrthoDB" id="4769974at2759"/>